<dbReference type="Proteomes" id="UP000000304">
    <property type="component" value="Chromosome 3R"/>
</dbReference>
<accession>B4QYQ1</accession>
<dbReference type="HOGENOM" id="CLU_2608606_0_0_1"/>
<gene>
    <name evidence="2" type="primary">Dsim\GD18516</name>
    <name evidence="2" type="ORF">Dsim_GD18516</name>
</gene>
<evidence type="ECO:0000313" key="2">
    <source>
        <dbReference type="EMBL" id="EDX13809.1"/>
    </source>
</evidence>
<protein>
    <submittedName>
        <fullName evidence="2">GD18516</fullName>
    </submittedName>
</protein>
<organism evidence="2 3">
    <name type="scientific">Drosophila simulans</name>
    <name type="common">Fruit fly</name>
    <dbReference type="NCBI Taxonomy" id="7240"/>
    <lineage>
        <taxon>Eukaryota</taxon>
        <taxon>Metazoa</taxon>
        <taxon>Ecdysozoa</taxon>
        <taxon>Arthropoda</taxon>
        <taxon>Hexapoda</taxon>
        <taxon>Insecta</taxon>
        <taxon>Pterygota</taxon>
        <taxon>Neoptera</taxon>
        <taxon>Endopterygota</taxon>
        <taxon>Diptera</taxon>
        <taxon>Brachycera</taxon>
        <taxon>Muscomorpha</taxon>
        <taxon>Ephydroidea</taxon>
        <taxon>Drosophilidae</taxon>
        <taxon>Drosophila</taxon>
        <taxon>Sophophora</taxon>
    </lineage>
</organism>
<proteinExistence type="predicted"/>
<reference evidence="2 3" key="1">
    <citation type="journal article" date="2007" name="Nature">
        <title>Evolution of genes and genomes on the Drosophila phylogeny.</title>
        <authorList>
            <consortium name="Drosophila 12 Genomes Consortium"/>
            <person name="Clark A.G."/>
            <person name="Eisen M.B."/>
            <person name="Smith D.R."/>
            <person name="Bergman C.M."/>
            <person name="Oliver B."/>
            <person name="Markow T.A."/>
            <person name="Kaufman T.C."/>
            <person name="Kellis M."/>
            <person name="Gelbart W."/>
            <person name="Iyer V.N."/>
            <person name="Pollard D.A."/>
            <person name="Sackton T.B."/>
            <person name="Larracuente A.M."/>
            <person name="Singh N.D."/>
            <person name="Abad J.P."/>
            <person name="Abt D.N."/>
            <person name="Adryan B."/>
            <person name="Aguade M."/>
            <person name="Akashi H."/>
            <person name="Anderson W.W."/>
            <person name="Aquadro C.F."/>
            <person name="Ardell D.H."/>
            <person name="Arguello R."/>
            <person name="Artieri C.G."/>
            <person name="Barbash D.A."/>
            <person name="Barker D."/>
            <person name="Barsanti P."/>
            <person name="Batterham P."/>
            <person name="Batzoglou S."/>
            <person name="Begun D."/>
            <person name="Bhutkar A."/>
            <person name="Blanco E."/>
            <person name="Bosak S.A."/>
            <person name="Bradley R.K."/>
            <person name="Brand A.D."/>
            <person name="Brent M.R."/>
            <person name="Brooks A.N."/>
            <person name="Brown R.H."/>
            <person name="Butlin R.K."/>
            <person name="Caggese C."/>
            <person name="Calvi B.R."/>
            <person name="Bernardo de Carvalho A."/>
            <person name="Caspi A."/>
            <person name="Castrezana S."/>
            <person name="Celniker S.E."/>
            <person name="Chang J.L."/>
            <person name="Chapple C."/>
            <person name="Chatterji S."/>
            <person name="Chinwalla A."/>
            <person name="Civetta A."/>
            <person name="Clifton S.W."/>
            <person name="Comeron J.M."/>
            <person name="Costello J.C."/>
            <person name="Coyne J.A."/>
            <person name="Daub J."/>
            <person name="David R.G."/>
            <person name="Delcher A.L."/>
            <person name="Delehaunty K."/>
            <person name="Do C.B."/>
            <person name="Ebling H."/>
            <person name="Edwards K."/>
            <person name="Eickbush T."/>
            <person name="Evans J.D."/>
            <person name="Filipski A."/>
            <person name="Findeiss S."/>
            <person name="Freyhult E."/>
            <person name="Fulton L."/>
            <person name="Fulton R."/>
            <person name="Garcia A.C."/>
            <person name="Gardiner A."/>
            <person name="Garfield D.A."/>
            <person name="Garvin B.E."/>
            <person name="Gibson G."/>
            <person name="Gilbert D."/>
            <person name="Gnerre S."/>
            <person name="Godfrey J."/>
            <person name="Good R."/>
            <person name="Gotea V."/>
            <person name="Gravely B."/>
            <person name="Greenberg A.J."/>
            <person name="Griffiths-Jones S."/>
            <person name="Gross S."/>
            <person name="Guigo R."/>
            <person name="Gustafson E.A."/>
            <person name="Haerty W."/>
            <person name="Hahn M.W."/>
            <person name="Halligan D.L."/>
            <person name="Halpern A.L."/>
            <person name="Halter G.M."/>
            <person name="Han M.V."/>
            <person name="Heger A."/>
            <person name="Hillier L."/>
            <person name="Hinrichs A.S."/>
            <person name="Holmes I."/>
            <person name="Hoskins R.A."/>
            <person name="Hubisz M.J."/>
            <person name="Hultmark D."/>
            <person name="Huntley M.A."/>
            <person name="Jaffe D.B."/>
            <person name="Jagadeeshan S."/>
            <person name="Jeck W.R."/>
            <person name="Johnson J."/>
            <person name="Jones C.D."/>
            <person name="Jordan W.C."/>
            <person name="Karpen G.H."/>
            <person name="Kataoka E."/>
            <person name="Keightley P.D."/>
            <person name="Kheradpour P."/>
            <person name="Kirkness E.F."/>
            <person name="Koerich L.B."/>
            <person name="Kristiansen K."/>
            <person name="Kudrna D."/>
            <person name="Kulathinal R.J."/>
            <person name="Kumar S."/>
            <person name="Kwok R."/>
            <person name="Lander E."/>
            <person name="Langley C.H."/>
            <person name="Lapoint R."/>
            <person name="Lazzaro B.P."/>
            <person name="Lee S.J."/>
            <person name="Levesque L."/>
            <person name="Li R."/>
            <person name="Lin C.F."/>
            <person name="Lin M.F."/>
            <person name="Lindblad-Toh K."/>
            <person name="Llopart A."/>
            <person name="Long M."/>
            <person name="Low L."/>
            <person name="Lozovsky E."/>
            <person name="Lu J."/>
            <person name="Luo M."/>
            <person name="Machado C.A."/>
            <person name="Makalowski W."/>
            <person name="Marzo M."/>
            <person name="Matsuda M."/>
            <person name="Matzkin L."/>
            <person name="McAllister B."/>
            <person name="McBride C.S."/>
            <person name="McKernan B."/>
            <person name="McKernan K."/>
            <person name="Mendez-Lago M."/>
            <person name="Minx P."/>
            <person name="Mollenhauer M.U."/>
            <person name="Montooth K."/>
            <person name="Mount S.M."/>
            <person name="Mu X."/>
            <person name="Myers E."/>
            <person name="Negre B."/>
            <person name="Newfeld S."/>
            <person name="Nielsen R."/>
            <person name="Noor M.A."/>
            <person name="O'Grady P."/>
            <person name="Pachter L."/>
            <person name="Papaceit M."/>
            <person name="Parisi M.J."/>
            <person name="Parisi M."/>
            <person name="Parts L."/>
            <person name="Pedersen J.S."/>
            <person name="Pesole G."/>
            <person name="Phillippy A.M."/>
            <person name="Ponting C.P."/>
            <person name="Pop M."/>
            <person name="Porcelli D."/>
            <person name="Powell J.R."/>
            <person name="Prohaska S."/>
            <person name="Pruitt K."/>
            <person name="Puig M."/>
            <person name="Quesneville H."/>
            <person name="Ram K.R."/>
            <person name="Rand D."/>
            <person name="Rasmussen M.D."/>
            <person name="Reed L.K."/>
            <person name="Reenan R."/>
            <person name="Reily A."/>
            <person name="Remington K.A."/>
            <person name="Rieger T.T."/>
            <person name="Ritchie M.G."/>
            <person name="Robin C."/>
            <person name="Rogers Y.H."/>
            <person name="Rohde C."/>
            <person name="Rozas J."/>
            <person name="Rubenfield M.J."/>
            <person name="Ruiz A."/>
            <person name="Russo S."/>
            <person name="Salzberg S.L."/>
            <person name="Sanchez-Gracia A."/>
            <person name="Saranga D.J."/>
            <person name="Sato H."/>
            <person name="Schaeffer S.W."/>
            <person name="Schatz M.C."/>
            <person name="Schlenke T."/>
            <person name="Schwartz R."/>
            <person name="Segarra C."/>
            <person name="Singh R.S."/>
            <person name="Sirot L."/>
            <person name="Sirota M."/>
            <person name="Sisneros N.B."/>
            <person name="Smith C.D."/>
            <person name="Smith T.F."/>
            <person name="Spieth J."/>
            <person name="Stage D.E."/>
            <person name="Stark A."/>
            <person name="Stephan W."/>
            <person name="Strausberg R.L."/>
            <person name="Strempel S."/>
            <person name="Sturgill D."/>
            <person name="Sutton G."/>
            <person name="Sutton G.G."/>
            <person name="Tao W."/>
            <person name="Teichmann S."/>
            <person name="Tobari Y.N."/>
            <person name="Tomimura Y."/>
            <person name="Tsolas J.M."/>
            <person name="Valente V.L."/>
            <person name="Venter E."/>
            <person name="Venter J.C."/>
            <person name="Vicario S."/>
            <person name="Vieira F.G."/>
            <person name="Vilella A.J."/>
            <person name="Villasante A."/>
            <person name="Walenz B."/>
            <person name="Wang J."/>
            <person name="Wasserman M."/>
            <person name="Watts T."/>
            <person name="Wilson D."/>
            <person name="Wilson R.K."/>
            <person name="Wing R.A."/>
            <person name="Wolfner M.F."/>
            <person name="Wong A."/>
            <person name="Wong G.K."/>
            <person name="Wu C.I."/>
            <person name="Wu G."/>
            <person name="Yamamoto D."/>
            <person name="Yang H.P."/>
            <person name="Yang S.P."/>
            <person name="Yorke J.A."/>
            <person name="Yoshida K."/>
            <person name="Zdobnov E."/>
            <person name="Zhang P."/>
            <person name="Zhang Y."/>
            <person name="Zimin A.V."/>
            <person name="Baldwin J."/>
            <person name="Abdouelleil A."/>
            <person name="Abdulkadir J."/>
            <person name="Abebe A."/>
            <person name="Abera B."/>
            <person name="Abreu J."/>
            <person name="Acer S.C."/>
            <person name="Aftuck L."/>
            <person name="Alexander A."/>
            <person name="An P."/>
            <person name="Anderson E."/>
            <person name="Anderson S."/>
            <person name="Arachi H."/>
            <person name="Azer M."/>
            <person name="Bachantsang P."/>
            <person name="Barry A."/>
            <person name="Bayul T."/>
            <person name="Berlin A."/>
            <person name="Bessette D."/>
            <person name="Bloom T."/>
            <person name="Blye J."/>
            <person name="Boguslavskiy L."/>
            <person name="Bonnet C."/>
            <person name="Boukhgalter B."/>
            <person name="Bourzgui I."/>
            <person name="Brown A."/>
            <person name="Cahill P."/>
            <person name="Channer S."/>
            <person name="Cheshatsang Y."/>
            <person name="Chuda L."/>
            <person name="Citroen M."/>
            <person name="Collymore A."/>
            <person name="Cooke P."/>
            <person name="Costello M."/>
            <person name="D'Aco K."/>
            <person name="Daza R."/>
            <person name="De Haan G."/>
            <person name="DeGray S."/>
            <person name="DeMaso C."/>
            <person name="Dhargay N."/>
            <person name="Dooley K."/>
            <person name="Dooley E."/>
            <person name="Doricent M."/>
            <person name="Dorje P."/>
            <person name="Dorjee K."/>
            <person name="Dupes A."/>
            <person name="Elong R."/>
            <person name="Falk J."/>
            <person name="Farina A."/>
            <person name="Faro S."/>
            <person name="Ferguson D."/>
            <person name="Fisher S."/>
            <person name="Foley C.D."/>
            <person name="Franke A."/>
            <person name="Friedrich D."/>
            <person name="Gadbois L."/>
            <person name="Gearin G."/>
            <person name="Gearin C.R."/>
            <person name="Giannoukos G."/>
            <person name="Goode T."/>
            <person name="Graham J."/>
            <person name="Grandbois E."/>
            <person name="Grewal S."/>
            <person name="Gyaltsen K."/>
            <person name="Hafez N."/>
            <person name="Hagos B."/>
            <person name="Hall J."/>
            <person name="Henson C."/>
            <person name="Hollinger A."/>
            <person name="Honan T."/>
            <person name="Huard M.D."/>
            <person name="Hughes L."/>
            <person name="Hurhula B."/>
            <person name="Husby M.E."/>
            <person name="Kamat A."/>
            <person name="Kanga B."/>
            <person name="Kashin S."/>
            <person name="Khazanovich D."/>
            <person name="Kisner P."/>
            <person name="Lance K."/>
            <person name="Lara M."/>
            <person name="Lee W."/>
            <person name="Lennon N."/>
            <person name="Letendre F."/>
            <person name="LeVine R."/>
            <person name="Lipovsky A."/>
            <person name="Liu X."/>
            <person name="Liu J."/>
            <person name="Liu S."/>
            <person name="Lokyitsang T."/>
            <person name="Lokyitsang Y."/>
            <person name="Lubonja R."/>
            <person name="Lui A."/>
            <person name="MacDonald P."/>
            <person name="Magnisalis V."/>
            <person name="Maru K."/>
            <person name="Matthews C."/>
            <person name="McCusker W."/>
            <person name="McDonough S."/>
            <person name="Mehta T."/>
            <person name="Meldrim J."/>
            <person name="Meneus L."/>
            <person name="Mihai O."/>
            <person name="Mihalev A."/>
            <person name="Mihova T."/>
            <person name="Mittelman R."/>
            <person name="Mlenga V."/>
            <person name="Montmayeur A."/>
            <person name="Mulrain L."/>
            <person name="Navidi A."/>
            <person name="Naylor J."/>
            <person name="Negash T."/>
            <person name="Nguyen T."/>
            <person name="Nguyen N."/>
            <person name="Nicol R."/>
            <person name="Norbu C."/>
            <person name="Norbu N."/>
            <person name="Novod N."/>
            <person name="O'Neill B."/>
            <person name="Osman S."/>
            <person name="Markiewicz E."/>
            <person name="Oyono O.L."/>
            <person name="Patti C."/>
            <person name="Phunkhang P."/>
            <person name="Pierre F."/>
            <person name="Priest M."/>
            <person name="Raghuraman S."/>
            <person name="Rege F."/>
            <person name="Reyes R."/>
            <person name="Rise C."/>
            <person name="Rogov P."/>
            <person name="Ross K."/>
            <person name="Ryan E."/>
            <person name="Settipalli S."/>
            <person name="Shea T."/>
            <person name="Sherpa N."/>
            <person name="Shi L."/>
            <person name="Shih D."/>
            <person name="Sparrow T."/>
            <person name="Spaulding J."/>
            <person name="Stalker J."/>
            <person name="Stange-Thomann N."/>
            <person name="Stavropoulos S."/>
            <person name="Stone C."/>
            <person name="Strader C."/>
            <person name="Tesfaye S."/>
            <person name="Thomson T."/>
            <person name="Thoulutsang Y."/>
            <person name="Thoulutsang D."/>
            <person name="Topham K."/>
            <person name="Topping I."/>
            <person name="Tsamla T."/>
            <person name="Vassiliev H."/>
            <person name="Vo A."/>
            <person name="Wangchuk T."/>
            <person name="Wangdi T."/>
            <person name="Weiand M."/>
            <person name="Wilkinson J."/>
            <person name="Wilson A."/>
            <person name="Yadav S."/>
            <person name="Young G."/>
            <person name="Yu Q."/>
            <person name="Zembek L."/>
            <person name="Zhong D."/>
            <person name="Zimmer A."/>
            <person name="Zwirko Z."/>
            <person name="Jaffe D.B."/>
            <person name="Alvarez P."/>
            <person name="Brockman W."/>
            <person name="Butler J."/>
            <person name="Chin C."/>
            <person name="Gnerre S."/>
            <person name="Grabherr M."/>
            <person name="Kleber M."/>
            <person name="Mauceli E."/>
            <person name="MacCallum I."/>
        </authorList>
    </citation>
    <scope>NUCLEOTIDE SEQUENCE [LARGE SCALE GENOMIC DNA]</scope>
    <source>
        <strain evidence="3">white501</strain>
    </source>
</reference>
<evidence type="ECO:0000256" key="1">
    <source>
        <dbReference type="SAM" id="MobiDB-lite"/>
    </source>
</evidence>
<dbReference type="EMBL" id="CM000364">
    <property type="protein sequence ID" value="EDX13809.1"/>
    <property type="molecule type" value="Genomic_DNA"/>
</dbReference>
<feature type="region of interest" description="Disordered" evidence="1">
    <location>
        <begin position="1"/>
        <end position="22"/>
    </location>
</feature>
<sequence length="79" mass="8627">MQTIKALLPEDRHGGGELVDKGSDFQEYASSTSRAIEPPQWLLHEATKSVSGPNMLCHLKSSWNCGIGPLPRNNNPKLA</sequence>
<feature type="compositionally biased region" description="Basic and acidic residues" evidence="1">
    <location>
        <begin position="8"/>
        <end position="22"/>
    </location>
</feature>
<dbReference type="AlphaFoldDB" id="B4QYQ1"/>
<name>B4QYQ1_DROSI</name>
<keyword evidence="3" id="KW-1185">Reference proteome</keyword>
<evidence type="ECO:0000313" key="3">
    <source>
        <dbReference type="Proteomes" id="UP000000304"/>
    </source>
</evidence>